<evidence type="ECO:0000313" key="5">
    <source>
        <dbReference type="EMBL" id="AST09236.1"/>
    </source>
</evidence>
<dbReference type="Proteomes" id="UP000217350">
    <property type="component" value="Segment"/>
</dbReference>
<keyword evidence="6" id="KW-1185">Reference proteome</keyword>
<name>A0A223FMM3_9POXV</name>
<organism evidence="5">
    <name type="scientific">Murmansk poxvirus</name>
    <dbReference type="NCBI Taxonomy" id="2025359"/>
    <lineage>
        <taxon>Viruses</taxon>
        <taxon>Varidnaviria</taxon>
        <taxon>Bamfordvirae</taxon>
        <taxon>Nucleocytoviricota</taxon>
        <taxon>Pokkesviricetes</taxon>
        <taxon>Chitovirales</taxon>
        <taxon>Poxviridae</taxon>
        <taxon>Chordopoxvirinae</taxon>
        <taxon>Centapoxvirus</taxon>
        <taxon>Centapoxvirus microtuspox</taxon>
        <taxon>Murmansk microtuspox virus</taxon>
    </lineage>
</organism>
<sequence length="83" mass="9894">MLINTSVVMGSCCGKPNNDEYKSEYKSYNIDDNDYDYIDLNEIENNKNRLEFGPLYMIDKETSDINTLDIRKRYRQDIKSVYF</sequence>
<accession>A0A223FMM3</accession>
<keyword evidence="1" id="KW-0244">Early protein</keyword>
<evidence type="ECO:0000313" key="6">
    <source>
        <dbReference type="Proteomes" id="UP000217350"/>
    </source>
</evidence>
<dbReference type="OrthoDB" id="27513at10239"/>
<protein>
    <recommendedName>
        <fullName evidence="3">Protein OPG051</fullName>
    </recommendedName>
    <alternativeName>
        <fullName evidence="4">Protein F7</fullName>
    </alternativeName>
</protein>
<evidence type="ECO:0000256" key="2">
    <source>
        <dbReference type="ARBA" id="ARBA00034737"/>
    </source>
</evidence>
<dbReference type="InterPro" id="IPR008725">
    <property type="entry name" value="Orthopox_F7"/>
</dbReference>
<evidence type="ECO:0000256" key="3">
    <source>
        <dbReference type="ARBA" id="ARBA00034826"/>
    </source>
</evidence>
<comment type="similarity">
    <text evidence="2">Belongs to the orthopoxvirus OPG051 family.</text>
</comment>
<evidence type="ECO:0000256" key="4">
    <source>
        <dbReference type="ARBA" id="ARBA00034909"/>
    </source>
</evidence>
<gene>
    <name evidence="5" type="ORF">Murmansk-041</name>
</gene>
<dbReference type="EMBL" id="MF001304">
    <property type="protein sequence ID" value="AST09236.1"/>
    <property type="molecule type" value="Genomic_DNA"/>
</dbReference>
<proteinExistence type="inferred from homology"/>
<reference evidence="5" key="1">
    <citation type="journal article" date="2017" name="Virus Genes">
        <title>Two novel poxviruses with unusual genome rearrangements: NY_014 and Murmansk.</title>
        <authorList>
            <person name="Smithson C."/>
            <person name="Meyer H."/>
            <person name="Gigante C.M."/>
            <person name="Gao J."/>
            <person name="Zhao H."/>
            <person name="Batra D."/>
            <person name="Damon I."/>
            <person name="Upton C."/>
            <person name="Li Y."/>
        </authorList>
    </citation>
    <scope>NUCLEOTIDE SEQUENCE [LARGE SCALE GENOMIC DNA]</scope>
    <source>
        <strain evidence="5">LEIV-11411</strain>
    </source>
</reference>
<evidence type="ECO:0000256" key="1">
    <source>
        <dbReference type="ARBA" id="ARBA00022518"/>
    </source>
</evidence>
<dbReference type="Pfam" id="PF05813">
    <property type="entry name" value="Orthopox_F7"/>
    <property type="match status" value="1"/>
</dbReference>